<protein>
    <submittedName>
        <fullName evidence="3">L-ascorbate 6-phosphate lactonase</fullName>
        <ecNumber evidence="3">3.1.1.-</ecNumber>
    </submittedName>
</protein>
<accession>A0ABS0ZJW5</accession>
<dbReference type="Pfam" id="PF12706">
    <property type="entry name" value="Lactamase_B_2"/>
    <property type="match status" value="1"/>
</dbReference>
<dbReference type="Gene3D" id="3.60.15.10">
    <property type="entry name" value="Ribonuclease Z/Hydroxyacylglutathione hydrolase-like"/>
    <property type="match status" value="1"/>
</dbReference>
<evidence type="ECO:0000313" key="4">
    <source>
        <dbReference type="Proteomes" id="UP000653045"/>
    </source>
</evidence>
<dbReference type="NCBIfam" id="NF008688">
    <property type="entry name" value="PRK11709.1"/>
    <property type="match status" value="1"/>
</dbReference>
<dbReference type="EC" id="3.1.1.-" evidence="3"/>
<keyword evidence="4" id="KW-1185">Reference proteome</keyword>
<name>A0ABS0ZJW5_9STRE</name>
<dbReference type="RefSeq" id="WP_199575871.1">
    <property type="nucleotide sequence ID" value="NZ_JAENBO010000004.1"/>
</dbReference>
<proteinExistence type="predicted"/>
<dbReference type="PANTHER" id="PTHR43546:SF9">
    <property type="entry name" value="L-ASCORBATE-6-PHOSPHATE LACTONASE ULAG-RELATED"/>
    <property type="match status" value="1"/>
</dbReference>
<evidence type="ECO:0000259" key="2">
    <source>
        <dbReference type="Pfam" id="PF12706"/>
    </source>
</evidence>
<sequence>MPKVQDITRESWILNTFPEWGSWLNEEIEEEVVPEGNFSMWWLGNCGVWIKTPGGANVVMDLYSSRGKSTKKVKDMVPGHQMANMAGVRKLQPNLRAQPVVLDPFLINELDYYLVSHFHSDHICINTAAAILNNPKLDHVKFIGPYEVGETWKRWGVPEERMIIVKPGDSLEFKDMKITALESFDRTCIVTLPVKGADAQNGSLKGLPVTDEEMNSKAVNYVFEMPGGTVYHGFDSHFSNYTAKHGRDFNIDVTINNYGENPIGIQDKMTSIDLLRMAENLRCKVVIPVHHDIWTNFQASTDEILALWNMRKERLQYGFHPFIWQVGGKYTYPQDKDRLEYHHPRGFDDCFLEDSNIQFKALL</sequence>
<dbReference type="GO" id="GO:0016787">
    <property type="term" value="F:hydrolase activity"/>
    <property type="evidence" value="ECO:0007669"/>
    <property type="project" value="UniProtKB-KW"/>
</dbReference>
<dbReference type="InterPro" id="IPR001279">
    <property type="entry name" value="Metallo-B-lactamas"/>
</dbReference>
<feature type="domain" description="Metallo-beta-lactamase" evidence="2">
    <location>
        <begin position="93"/>
        <end position="291"/>
    </location>
</feature>
<dbReference type="PANTHER" id="PTHR43546">
    <property type="entry name" value="UPF0173 METAL-DEPENDENT HYDROLASE MJ1163-RELATED"/>
    <property type="match status" value="1"/>
</dbReference>
<dbReference type="EMBL" id="JAENBO010000004">
    <property type="protein sequence ID" value="MBJ8326234.1"/>
    <property type="molecule type" value="Genomic_DNA"/>
</dbReference>
<comment type="caution">
    <text evidence="3">The sequence shown here is derived from an EMBL/GenBank/DDBJ whole genome shotgun (WGS) entry which is preliminary data.</text>
</comment>
<reference evidence="3 4" key="1">
    <citation type="journal article" date="2021" name="Int. J. Syst. Evol. Microbiol.">
        <title>Streptococcus vicugnae sp. nov., isolated from faeces of alpacas (Vicugna pacos) and cattle (Bos taurus), Streptococcus zalophi sp. nov., and Streptococcus pacificus sp. nov., isolated from respiratory tract of California sea lions (Zalophus californianus).</title>
        <authorList>
            <person name="Volokhov D.V."/>
            <person name="Zagorodnyaya T.A."/>
            <person name="Shen Z."/>
            <person name="Blom J."/>
            <person name="Furtak V.A."/>
            <person name="Eisenberg T."/>
            <person name="Fan P."/>
            <person name="Jeong K.C."/>
            <person name="Gao Y."/>
            <person name="Zhang S."/>
            <person name="Amselle M."/>
        </authorList>
    </citation>
    <scope>NUCLEOTIDE SEQUENCE [LARGE SCALE GENOMIC DNA]</scope>
    <source>
        <strain evidence="3 4">CSL7591</strain>
    </source>
</reference>
<organism evidence="3 4">
    <name type="scientific">Streptococcus pacificus</name>
    <dbReference type="NCBI Taxonomy" id="2740577"/>
    <lineage>
        <taxon>Bacteria</taxon>
        <taxon>Bacillati</taxon>
        <taxon>Bacillota</taxon>
        <taxon>Bacilli</taxon>
        <taxon>Lactobacillales</taxon>
        <taxon>Streptococcaceae</taxon>
        <taxon>Streptococcus</taxon>
    </lineage>
</organism>
<dbReference type="InterPro" id="IPR036866">
    <property type="entry name" value="RibonucZ/Hydroxyglut_hydro"/>
</dbReference>
<dbReference type="SUPFAM" id="SSF56281">
    <property type="entry name" value="Metallo-hydrolase/oxidoreductase"/>
    <property type="match status" value="1"/>
</dbReference>
<dbReference type="InterPro" id="IPR050114">
    <property type="entry name" value="UPF0173_UPF0282_UlaG_hydrolase"/>
</dbReference>
<keyword evidence="1 3" id="KW-0378">Hydrolase</keyword>
<evidence type="ECO:0000313" key="3">
    <source>
        <dbReference type="EMBL" id="MBJ8326234.1"/>
    </source>
</evidence>
<evidence type="ECO:0000256" key="1">
    <source>
        <dbReference type="ARBA" id="ARBA00022801"/>
    </source>
</evidence>
<dbReference type="Proteomes" id="UP000653045">
    <property type="component" value="Unassembled WGS sequence"/>
</dbReference>
<gene>
    <name evidence="3" type="primary">ulaG</name>
    <name evidence="3" type="ORF">JHK62_06065</name>
</gene>